<protein>
    <recommendedName>
        <fullName evidence="3">Retrotransposon Copia-like N-terminal domain-containing protein</fullName>
    </recommendedName>
</protein>
<dbReference type="AlphaFoldDB" id="A0A6V7P9I5"/>
<proteinExistence type="predicted"/>
<organism evidence="2">
    <name type="scientific">Ananas comosus var. bracteatus</name>
    <name type="common">red pineapple</name>
    <dbReference type="NCBI Taxonomy" id="296719"/>
    <lineage>
        <taxon>Eukaryota</taxon>
        <taxon>Viridiplantae</taxon>
        <taxon>Streptophyta</taxon>
        <taxon>Embryophyta</taxon>
        <taxon>Tracheophyta</taxon>
        <taxon>Spermatophyta</taxon>
        <taxon>Magnoliopsida</taxon>
        <taxon>Liliopsida</taxon>
        <taxon>Poales</taxon>
        <taxon>Bromeliaceae</taxon>
        <taxon>Bromelioideae</taxon>
        <taxon>Ananas</taxon>
    </lineage>
</organism>
<accession>A0A6V7P9I5</accession>
<gene>
    <name evidence="2" type="ORF">CB5_LOCUS10457</name>
</gene>
<sequence length="283" mass="31820">MDPPVVHQQPLSPLHSSDVGSQSSYKPSFPDKIPSISNIKHFVPVELTFLNYLTWKKMFQTFLKSQKCFDLVEGLITRPPSTDSEFDHWTQCDTTVHSWINASLSSSVLETLLNYGCETCHEAWITLEQLFLDHASATHMHLKDKFQNFKKGSLSMESYLQQIHSLACSLQAIGKPISDEDLVLQTLRGLPSSYSTLVTVLKTSKPYPTFLICVLFFSVKKIMSLLQVLILLMPQLFFHPHLLPLPPVIINPISIIDLLSTIIPTKAAIIALEVEVEAITTTN</sequence>
<feature type="compositionally biased region" description="Polar residues" evidence="1">
    <location>
        <begin position="9"/>
        <end position="26"/>
    </location>
</feature>
<dbReference type="Pfam" id="PF14223">
    <property type="entry name" value="Retrotran_gag_2"/>
    <property type="match status" value="1"/>
</dbReference>
<dbReference type="PANTHER" id="PTHR47481">
    <property type="match status" value="1"/>
</dbReference>
<dbReference type="PANTHER" id="PTHR47481:SF29">
    <property type="entry name" value="RETROTRANSPOSON GAG DOMAIN-CONTAINING PROTEIN"/>
    <property type="match status" value="1"/>
</dbReference>
<feature type="region of interest" description="Disordered" evidence="1">
    <location>
        <begin position="1"/>
        <end position="26"/>
    </location>
</feature>
<evidence type="ECO:0000256" key="1">
    <source>
        <dbReference type="SAM" id="MobiDB-lite"/>
    </source>
</evidence>
<reference evidence="2" key="1">
    <citation type="submission" date="2020-07" db="EMBL/GenBank/DDBJ databases">
        <authorList>
            <person name="Lin J."/>
        </authorList>
    </citation>
    <scope>NUCLEOTIDE SEQUENCE</scope>
</reference>
<evidence type="ECO:0008006" key="3">
    <source>
        <dbReference type="Google" id="ProtNLM"/>
    </source>
</evidence>
<name>A0A6V7P9I5_ANACO</name>
<evidence type="ECO:0000313" key="2">
    <source>
        <dbReference type="EMBL" id="CAD1827246.1"/>
    </source>
</evidence>
<dbReference type="EMBL" id="LR862146">
    <property type="protein sequence ID" value="CAD1827246.1"/>
    <property type="molecule type" value="Genomic_DNA"/>
</dbReference>